<name>A0A1A9X5A8_9MUSC</name>
<feature type="compositionally biased region" description="Basic and acidic residues" evidence="15">
    <location>
        <begin position="248"/>
        <end position="272"/>
    </location>
</feature>
<dbReference type="InterPro" id="IPR055220">
    <property type="entry name" value="SPRTN_ZBD"/>
</dbReference>
<organism evidence="18 19">
    <name type="scientific">Glossina brevipalpis</name>
    <dbReference type="NCBI Taxonomy" id="37001"/>
    <lineage>
        <taxon>Eukaryota</taxon>
        <taxon>Metazoa</taxon>
        <taxon>Ecdysozoa</taxon>
        <taxon>Arthropoda</taxon>
        <taxon>Hexapoda</taxon>
        <taxon>Insecta</taxon>
        <taxon>Pterygota</taxon>
        <taxon>Neoptera</taxon>
        <taxon>Endopterygota</taxon>
        <taxon>Diptera</taxon>
        <taxon>Brachycera</taxon>
        <taxon>Muscomorpha</taxon>
        <taxon>Hippoboscoidea</taxon>
        <taxon>Glossinidae</taxon>
        <taxon>Glossina</taxon>
    </lineage>
</organism>
<evidence type="ECO:0000256" key="3">
    <source>
        <dbReference type="ARBA" id="ARBA00010724"/>
    </source>
</evidence>
<dbReference type="STRING" id="37001.A0A1A9X5A8"/>
<evidence type="ECO:0000256" key="8">
    <source>
        <dbReference type="ARBA" id="ARBA00022771"/>
    </source>
</evidence>
<keyword evidence="10" id="KW-0862">Zinc</keyword>
<feature type="region of interest" description="Disordered" evidence="15">
    <location>
        <begin position="393"/>
        <end position="422"/>
    </location>
</feature>
<dbReference type="PANTHER" id="PTHR21220:SF0">
    <property type="entry name" value="DNA-DEPENDENT METALLOPROTEASE SPRTN"/>
    <property type="match status" value="1"/>
</dbReference>
<dbReference type="Proteomes" id="UP000091820">
    <property type="component" value="Unassembled WGS sequence"/>
</dbReference>
<feature type="compositionally biased region" description="Low complexity" evidence="15">
    <location>
        <begin position="309"/>
        <end position="319"/>
    </location>
</feature>
<keyword evidence="19" id="KW-1185">Reference proteome</keyword>
<dbReference type="GO" id="GO:0004222">
    <property type="term" value="F:metalloendopeptidase activity"/>
    <property type="evidence" value="ECO:0007669"/>
    <property type="project" value="InterPro"/>
</dbReference>
<keyword evidence="4" id="KW-0158">Chromosome</keyword>
<evidence type="ECO:0000256" key="6">
    <source>
        <dbReference type="ARBA" id="ARBA00022723"/>
    </source>
</evidence>
<feature type="compositionally biased region" description="Polar residues" evidence="15">
    <location>
        <begin position="333"/>
        <end position="342"/>
    </location>
</feature>
<feature type="compositionally biased region" description="Low complexity" evidence="15">
    <location>
        <begin position="393"/>
        <end position="414"/>
    </location>
</feature>
<dbReference type="SMART" id="SM00731">
    <property type="entry name" value="SprT"/>
    <property type="match status" value="1"/>
</dbReference>
<evidence type="ECO:0000313" key="19">
    <source>
        <dbReference type="Proteomes" id="UP000091820"/>
    </source>
</evidence>
<sequence>MSSSDEDYKYALELHKRLNGDIEEDYIGSDIKHLDFNKTSQSSLEIKRSNSRSKPDGDDLNRTQNLVHPQWEILDPTPDIIALFCQFDTKFFQSRLRCVNIEWSRRMFSCAGICYSRKNHFGMDVTIRLSEPLLKLRPRKDLVETMLHEMIHAYCFVLHIREGNGGHGPQFKKIMNAINQTAGTNITVYHSFHDEVKLYKQHWWRCNGACQNRSPFFGYVKRTCNRAPGPNDIWWSKHQRECNGIFIKIKEPDQKNQSKGNKKSEKENDKKSNGNGDLRTFFTPKTKVMPTKNGLNGRNANVKGLHNLNKSFKGGSSKTNGGGTMLLDPRVKTGSNTNTSISKVFPPTSHPGLASDSFNSPTKHSGPGPSNLPRGNLHNVVSFKDISTNIKSSSFKSSNWGRGNSLSNDSSPSSTTKGQVDRQLLRNIWTKRFSSFDADYDRTNNSKKHKGNEDDGTDGVNRKRSDPNILVKEHSFGVNNKSIVYDLSSDEDSDKNENDIRYELFKPTIHKNMTAEERQIVIKKEICDDSVELCDSDIEIIDDEFDDNFEDSVEMVAASELADISIIDEFFGEDTLRKEFQATNDLAASASRSNSTNDDIVACPICQTKICRSQFAEHLNGCTGINEKIVPNERLIKNLSSMTERTRKSDKHTLRDAGYSEADLAKIVYVRKFDEDECEHNSLIIKSSKGPSA</sequence>
<dbReference type="GO" id="GO:0006281">
    <property type="term" value="P:DNA repair"/>
    <property type="evidence" value="ECO:0007669"/>
    <property type="project" value="UniProtKB-KW"/>
</dbReference>
<keyword evidence="6" id="KW-0479">Metal-binding</keyword>
<keyword evidence="9" id="KW-0378">Hydrolase</keyword>
<feature type="region of interest" description="Disordered" evidence="15">
    <location>
        <begin position="246"/>
        <end position="377"/>
    </location>
</feature>
<protein>
    <recommendedName>
        <fullName evidence="14">Protein with SprT-like domain at the N terminus</fullName>
    </recommendedName>
</protein>
<evidence type="ECO:0000256" key="9">
    <source>
        <dbReference type="ARBA" id="ARBA00022801"/>
    </source>
</evidence>
<dbReference type="AlphaFoldDB" id="A0A1A9X5A8"/>
<keyword evidence="12" id="KW-0234">DNA repair</keyword>
<evidence type="ECO:0000256" key="11">
    <source>
        <dbReference type="ARBA" id="ARBA00023049"/>
    </source>
</evidence>
<evidence type="ECO:0000259" key="17">
    <source>
        <dbReference type="SMART" id="SM00734"/>
    </source>
</evidence>
<comment type="subcellular location">
    <subcellularLocation>
        <location evidence="2">Chromosome</location>
    </subcellularLocation>
    <subcellularLocation>
        <location evidence="1">Nucleus</location>
    </subcellularLocation>
</comment>
<evidence type="ECO:0000256" key="7">
    <source>
        <dbReference type="ARBA" id="ARBA00022763"/>
    </source>
</evidence>
<dbReference type="SMART" id="SM00734">
    <property type="entry name" value="ZnF_Rad18"/>
    <property type="match status" value="1"/>
</dbReference>
<dbReference type="GO" id="GO:0005634">
    <property type="term" value="C:nucleus"/>
    <property type="evidence" value="ECO:0007669"/>
    <property type="project" value="UniProtKB-SubCell"/>
</dbReference>
<evidence type="ECO:0000256" key="13">
    <source>
        <dbReference type="ARBA" id="ARBA00023242"/>
    </source>
</evidence>
<evidence type="ECO:0000256" key="12">
    <source>
        <dbReference type="ARBA" id="ARBA00023204"/>
    </source>
</evidence>
<dbReference type="Pfam" id="PF22934">
    <property type="entry name" value="SPRTN_ZBD"/>
    <property type="match status" value="1"/>
</dbReference>
<dbReference type="InterPro" id="IPR044245">
    <property type="entry name" value="Spartan"/>
</dbReference>
<evidence type="ECO:0000313" key="18">
    <source>
        <dbReference type="EnsemblMetazoa" id="GBRI044749-PA"/>
    </source>
</evidence>
<keyword evidence="5" id="KW-0645">Protease</keyword>
<dbReference type="EnsemblMetazoa" id="GBRI044749-RA">
    <property type="protein sequence ID" value="GBRI044749-PA"/>
    <property type="gene ID" value="GBRI044749"/>
</dbReference>
<evidence type="ECO:0000256" key="5">
    <source>
        <dbReference type="ARBA" id="ARBA00022670"/>
    </source>
</evidence>
<evidence type="ECO:0000256" key="15">
    <source>
        <dbReference type="SAM" id="MobiDB-lite"/>
    </source>
</evidence>
<reference evidence="19" key="1">
    <citation type="submission" date="2014-03" db="EMBL/GenBank/DDBJ databases">
        <authorList>
            <person name="Aksoy S."/>
            <person name="Warren W."/>
            <person name="Wilson R.K."/>
        </authorList>
    </citation>
    <scope>NUCLEOTIDE SEQUENCE [LARGE SCALE GENOMIC DNA]</scope>
    <source>
        <strain evidence="19">IAEA</strain>
    </source>
</reference>
<dbReference type="GO" id="GO:0005694">
    <property type="term" value="C:chromosome"/>
    <property type="evidence" value="ECO:0007669"/>
    <property type="project" value="UniProtKB-SubCell"/>
</dbReference>
<feature type="region of interest" description="Disordered" evidence="15">
    <location>
        <begin position="440"/>
        <end position="466"/>
    </location>
</feature>
<keyword evidence="8" id="KW-0863">Zinc-finger</keyword>
<comment type="similarity">
    <text evidence="3">Belongs to the Spartan family.</text>
</comment>
<reference evidence="18" key="2">
    <citation type="submission" date="2020-05" db="UniProtKB">
        <authorList>
            <consortium name="EnsemblMetazoa"/>
        </authorList>
    </citation>
    <scope>IDENTIFICATION</scope>
    <source>
        <strain evidence="18">IAEA</strain>
    </source>
</reference>
<dbReference type="InterPro" id="IPR006642">
    <property type="entry name" value="Rad18_UBZ4"/>
</dbReference>
<evidence type="ECO:0000256" key="14">
    <source>
        <dbReference type="ARBA" id="ARBA00030396"/>
    </source>
</evidence>
<dbReference type="GO" id="GO:0006508">
    <property type="term" value="P:proteolysis"/>
    <property type="evidence" value="ECO:0007669"/>
    <property type="project" value="UniProtKB-KW"/>
</dbReference>
<keyword evidence="11" id="KW-0482">Metalloprotease</keyword>
<dbReference type="Pfam" id="PF10263">
    <property type="entry name" value="SprT-like"/>
    <property type="match status" value="1"/>
</dbReference>
<keyword evidence="13" id="KW-0539">Nucleus</keyword>
<evidence type="ECO:0000256" key="4">
    <source>
        <dbReference type="ARBA" id="ARBA00022454"/>
    </source>
</evidence>
<dbReference type="GO" id="GO:0031593">
    <property type="term" value="F:polyubiquitin modification-dependent protein binding"/>
    <property type="evidence" value="ECO:0007669"/>
    <property type="project" value="TreeGrafter"/>
</dbReference>
<evidence type="ECO:0000256" key="10">
    <source>
        <dbReference type="ARBA" id="ARBA00022833"/>
    </source>
</evidence>
<evidence type="ECO:0000256" key="1">
    <source>
        <dbReference type="ARBA" id="ARBA00004123"/>
    </source>
</evidence>
<accession>A0A1A9X5A8</accession>
<dbReference type="GO" id="GO:0003697">
    <property type="term" value="F:single-stranded DNA binding"/>
    <property type="evidence" value="ECO:0007669"/>
    <property type="project" value="InterPro"/>
</dbReference>
<dbReference type="PANTHER" id="PTHR21220">
    <property type="entry name" value="DNA-DEPENDENT METALLOPROTEASE SPRTN"/>
    <property type="match status" value="1"/>
</dbReference>
<evidence type="ECO:0000256" key="2">
    <source>
        <dbReference type="ARBA" id="ARBA00004286"/>
    </source>
</evidence>
<feature type="domain" description="UBZ4-type" evidence="17">
    <location>
        <begin position="600"/>
        <end position="623"/>
    </location>
</feature>
<dbReference type="VEuPathDB" id="VectorBase:GBRI044749"/>
<keyword evidence="7" id="KW-0227">DNA damage</keyword>
<proteinExistence type="inferred from homology"/>
<evidence type="ECO:0000259" key="16">
    <source>
        <dbReference type="SMART" id="SM00731"/>
    </source>
</evidence>
<dbReference type="InterPro" id="IPR006640">
    <property type="entry name" value="SprT-like_domain"/>
</dbReference>
<feature type="domain" description="SprT-like" evidence="16">
    <location>
        <begin position="78"/>
        <end position="249"/>
    </location>
</feature>
<dbReference type="GO" id="GO:0008270">
    <property type="term" value="F:zinc ion binding"/>
    <property type="evidence" value="ECO:0007669"/>
    <property type="project" value="UniProtKB-KW"/>
</dbReference>